<gene>
    <name evidence="1" type="ORF">JFT45_19240</name>
</gene>
<proteinExistence type="predicted"/>
<dbReference type="SUPFAM" id="SSF55729">
    <property type="entry name" value="Acyl-CoA N-acyltransferases (Nat)"/>
    <property type="match status" value="1"/>
</dbReference>
<evidence type="ECO:0008006" key="3">
    <source>
        <dbReference type="Google" id="ProtNLM"/>
    </source>
</evidence>
<reference evidence="1" key="1">
    <citation type="submission" date="2020-12" db="EMBL/GenBank/DDBJ databases">
        <title>Antibiotic resistance and phylogeny of Pseudomonas spp. isolated over three decades from chicken meat in the Norwegian food chain.</title>
        <authorList>
            <person name="Moen B."/>
        </authorList>
    </citation>
    <scope>NUCLEOTIDE SEQUENCE</scope>
    <source>
        <strain evidence="1">MF6762</strain>
    </source>
</reference>
<dbReference type="EMBL" id="JAEKCZ010000020">
    <property type="protein sequence ID" value="MBJ2258645.1"/>
    <property type="molecule type" value="Genomic_DNA"/>
</dbReference>
<comment type="caution">
    <text evidence="1">The sequence shown here is derived from an EMBL/GenBank/DDBJ whole genome shotgun (WGS) entry which is preliminary data.</text>
</comment>
<evidence type="ECO:0000313" key="2">
    <source>
        <dbReference type="Proteomes" id="UP000658390"/>
    </source>
</evidence>
<name>A0A8I1K9R0_9PSED</name>
<dbReference type="RefSeq" id="WP_198822690.1">
    <property type="nucleotide sequence ID" value="NZ_JAEKCZ010000020.1"/>
</dbReference>
<evidence type="ECO:0000313" key="1">
    <source>
        <dbReference type="EMBL" id="MBJ2258645.1"/>
    </source>
</evidence>
<dbReference type="InterPro" id="IPR016181">
    <property type="entry name" value="Acyl_CoA_acyltransferase"/>
</dbReference>
<organism evidence="1 2">
    <name type="scientific">Pseudomonas psychrophila</name>
    <dbReference type="NCBI Taxonomy" id="122355"/>
    <lineage>
        <taxon>Bacteria</taxon>
        <taxon>Pseudomonadati</taxon>
        <taxon>Pseudomonadota</taxon>
        <taxon>Gammaproteobacteria</taxon>
        <taxon>Pseudomonadales</taxon>
        <taxon>Pseudomonadaceae</taxon>
        <taxon>Pseudomonas</taxon>
    </lineage>
</organism>
<dbReference type="Gene3D" id="3.40.630.30">
    <property type="match status" value="1"/>
</dbReference>
<accession>A0A8I1K9R0</accession>
<protein>
    <recommendedName>
        <fullName evidence="3">GNAT family N-acetyltransferase</fullName>
    </recommendedName>
</protein>
<dbReference type="Proteomes" id="UP000658390">
    <property type="component" value="Unassembled WGS sequence"/>
</dbReference>
<sequence>MGKSLIAFCESAGHKRGMQAVQLYTNEMMADNLLVYPRLGYANVGQRTEDGFKRVYFEKLLTPPDLI</sequence>
<dbReference type="AlphaFoldDB" id="A0A8I1K9R0"/>